<evidence type="ECO:0000313" key="1">
    <source>
        <dbReference type="EMBL" id="OLY84136.1"/>
    </source>
</evidence>
<comment type="caution">
    <text evidence="1">The sequence shown here is derived from an EMBL/GenBank/DDBJ whole genome shotgun (WGS) entry which is preliminary data.</text>
</comment>
<proteinExistence type="predicted"/>
<gene>
    <name evidence="1" type="ORF">AYI68_g1708</name>
</gene>
<organism evidence="1 2">
    <name type="scientific">Smittium mucronatum</name>
    <dbReference type="NCBI Taxonomy" id="133383"/>
    <lineage>
        <taxon>Eukaryota</taxon>
        <taxon>Fungi</taxon>
        <taxon>Fungi incertae sedis</taxon>
        <taxon>Zoopagomycota</taxon>
        <taxon>Kickxellomycotina</taxon>
        <taxon>Harpellomycetes</taxon>
        <taxon>Harpellales</taxon>
        <taxon>Legeriomycetaceae</taxon>
        <taxon>Smittium</taxon>
    </lineage>
</organism>
<name>A0A1R0H4V3_9FUNG</name>
<protein>
    <submittedName>
        <fullName evidence="1">Uncharacterized protein</fullName>
    </submittedName>
</protein>
<accession>A0A1R0H4V3</accession>
<keyword evidence="2" id="KW-1185">Reference proteome</keyword>
<dbReference type="Proteomes" id="UP000187455">
    <property type="component" value="Unassembled WGS sequence"/>
</dbReference>
<evidence type="ECO:0000313" key="2">
    <source>
        <dbReference type="Proteomes" id="UP000187455"/>
    </source>
</evidence>
<dbReference type="AlphaFoldDB" id="A0A1R0H4V3"/>
<reference evidence="1 2" key="1">
    <citation type="journal article" date="2016" name="Mol. Biol. Evol.">
        <title>Genome-Wide Survey of Gut Fungi (Harpellales) Reveals the First Horizontally Transferred Ubiquitin Gene from a Mosquito Host.</title>
        <authorList>
            <person name="Wang Y."/>
            <person name="White M.M."/>
            <person name="Kvist S."/>
            <person name="Moncalvo J.M."/>
        </authorList>
    </citation>
    <scope>NUCLEOTIDE SEQUENCE [LARGE SCALE GENOMIC DNA]</scope>
    <source>
        <strain evidence="1 2">ALG-7-W6</strain>
    </source>
</reference>
<dbReference type="EMBL" id="LSSL01000606">
    <property type="protein sequence ID" value="OLY84136.1"/>
    <property type="molecule type" value="Genomic_DNA"/>
</dbReference>
<sequence length="67" mass="7935">MKMATATFWYNRLIDDVATDCAAWVPREDSKRQRNVFHFPENAYFMLQIWDQTGVKFTIPPLNGCYD</sequence>